<evidence type="ECO:0000256" key="5">
    <source>
        <dbReference type="ARBA" id="ARBA00023239"/>
    </source>
</evidence>
<dbReference type="CDD" id="cd08010">
    <property type="entry name" value="MltG_like"/>
    <property type="match status" value="1"/>
</dbReference>
<comment type="subcellular location">
    <subcellularLocation>
        <location evidence="7">Cell membrane</location>
        <topology evidence="7">Single-pass membrane protein</topology>
    </subcellularLocation>
</comment>
<evidence type="ECO:0000256" key="7">
    <source>
        <dbReference type="HAMAP-Rule" id="MF_02065"/>
    </source>
</evidence>
<dbReference type="PANTHER" id="PTHR30518">
    <property type="entry name" value="ENDOLYTIC MUREIN TRANSGLYCOSYLASE"/>
    <property type="match status" value="1"/>
</dbReference>
<dbReference type="GO" id="GO:0071555">
    <property type="term" value="P:cell wall organization"/>
    <property type="evidence" value="ECO:0007669"/>
    <property type="project" value="UniProtKB-KW"/>
</dbReference>
<dbReference type="PROSITE" id="PS51257">
    <property type="entry name" value="PROKAR_LIPOPROTEIN"/>
    <property type="match status" value="1"/>
</dbReference>
<evidence type="ECO:0000256" key="6">
    <source>
        <dbReference type="ARBA" id="ARBA00023316"/>
    </source>
</evidence>
<comment type="function">
    <text evidence="7">Functions as a peptidoglycan terminase that cleaves nascent peptidoglycan strands endolytically to terminate their elongation.</text>
</comment>
<proteinExistence type="inferred from homology"/>
<comment type="caution">
    <text evidence="8">The sequence shown here is derived from an EMBL/GenBank/DDBJ whole genome shotgun (WGS) entry which is preliminary data.</text>
</comment>
<keyword evidence="2 7" id="KW-0812">Transmembrane</keyword>
<comment type="catalytic activity">
    <reaction evidence="7">
        <text>a peptidoglycan chain = a peptidoglycan chain with N-acetyl-1,6-anhydromuramyl-[peptide] at the reducing end + a peptidoglycan chain with N-acetylglucosamine at the non-reducing end.</text>
        <dbReference type="EC" id="4.2.2.29"/>
    </reaction>
</comment>
<dbReference type="GO" id="GO:0008932">
    <property type="term" value="F:lytic endotransglycosylase activity"/>
    <property type="evidence" value="ECO:0007669"/>
    <property type="project" value="UniProtKB-UniRule"/>
</dbReference>
<keyword evidence="6 7" id="KW-0961">Cell wall biogenesis/degradation</keyword>
<dbReference type="OrthoDB" id="9814591at2"/>
<dbReference type="HAMAP" id="MF_02065">
    <property type="entry name" value="MltG"/>
    <property type="match status" value="1"/>
</dbReference>
<organism evidence="8 9">
    <name type="scientific">Leyella stercorea</name>
    <dbReference type="NCBI Taxonomy" id="363265"/>
    <lineage>
        <taxon>Bacteria</taxon>
        <taxon>Pseudomonadati</taxon>
        <taxon>Bacteroidota</taxon>
        <taxon>Bacteroidia</taxon>
        <taxon>Bacteroidales</taxon>
        <taxon>Prevotellaceae</taxon>
        <taxon>Leyella</taxon>
    </lineage>
</organism>
<comment type="similarity">
    <text evidence="7">Belongs to the transglycosylase MltG family.</text>
</comment>
<name>A0A3R6IS55_9BACT</name>
<dbReference type="NCBIfam" id="TIGR00247">
    <property type="entry name" value="endolytic transglycosylase MltG"/>
    <property type="match status" value="1"/>
</dbReference>
<dbReference type="AlphaFoldDB" id="A0A3R6IS55"/>
<keyword evidence="1 7" id="KW-1003">Cell membrane</keyword>
<protein>
    <recommendedName>
        <fullName evidence="7">Endolytic murein transglycosylase</fullName>
        <ecNumber evidence="7">4.2.2.29</ecNumber>
    </recommendedName>
    <alternativeName>
        <fullName evidence="7">Peptidoglycan lytic transglycosylase</fullName>
    </alternativeName>
    <alternativeName>
        <fullName evidence="7">Peptidoglycan polymerization terminase</fullName>
    </alternativeName>
</protein>
<keyword evidence="4 7" id="KW-0472">Membrane</keyword>
<evidence type="ECO:0000313" key="8">
    <source>
        <dbReference type="EMBL" id="RHK48985.1"/>
    </source>
</evidence>
<keyword evidence="3 7" id="KW-1133">Transmembrane helix</keyword>
<evidence type="ECO:0000256" key="3">
    <source>
        <dbReference type="ARBA" id="ARBA00022989"/>
    </source>
</evidence>
<evidence type="ECO:0000256" key="2">
    <source>
        <dbReference type="ARBA" id="ARBA00022692"/>
    </source>
</evidence>
<gene>
    <name evidence="7 8" type="primary">mltG</name>
    <name evidence="8" type="ORF">DW060_09615</name>
</gene>
<dbReference type="Proteomes" id="UP000286598">
    <property type="component" value="Unassembled WGS sequence"/>
</dbReference>
<evidence type="ECO:0000313" key="9">
    <source>
        <dbReference type="Proteomes" id="UP000286598"/>
    </source>
</evidence>
<feature type="transmembrane region" description="Helical" evidence="7">
    <location>
        <begin position="12"/>
        <end position="32"/>
    </location>
</feature>
<dbReference type="Gene3D" id="3.30.160.60">
    <property type="entry name" value="Classic Zinc Finger"/>
    <property type="match status" value="1"/>
</dbReference>
<keyword evidence="9" id="KW-1185">Reference proteome</keyword>
<evidence type="ECO:0000256" key="1">
    <source>
        <dbReference type="ARBA" id="ARBA00022475"/>
    </source>
</evidence>
<dbReference type="Pfam" id="PF02618">
    <property type="entry name" value="YceG"/>
    <property type="match status" value="1"/>
</dbReference>
<dbReference type="EC" id="4.2.2.29" evidence="7"/>
<dbReference type="GO" id="GO:0005886">
    <property type="term" value="C:plasma membrane"/>
    <property type="evidence" value="ECO:0007669"/>
    <property type="project" value="UniProtKB-SubCell"/>
</dbReference>
<accession>A0A3R6IS55</accession>
<evidence type="ECO:0000256" key="4">
    <source>
        <dbReference type="ARBA" id="ARBA00023136"/>
    </source>
</evidence>
<reference evidence="8 9" key="1">
    <citation type="submission" date="2018-08" db="EMBL/GenBank/DDBJ databases">
        <title>A genome reference for cultivated species of the human gut microbiota.</title>
        <authorList>
            <person name="Zou Y."/>
            <person name="Xue W."/>
            <person name="Luo G."/>
        </authorList>
    </citation>
    <scope>NUCLEOTIDE SEQUENCE [LARGE SCALE GENOMIC DNA]</scope>
    <source>
        <strain evidence="8 9">AF42-9</strain>
    </source>
</reference>
<dbReference type="InterPro" id="IPR003770">
    <property type="entry name" value="MLTG-like"/>
</dbReference>
<keyword evidence="5 7" id="KW-0456">Lyase</keyword>
<sequence length="350" mass="39791">MRKRKNKNRKFLTIIGVVMLAVVACGYCFFFAGMSSTGETQYVYVDNDDNIDSVYTKLSGVSSGSSMIGFKTLVKMSGYADNVRTGRYAVREGEGAFMVFRHLKNGLQTPVSLVVPSVRTMDRLAAELSKRLMMDSTALYKALTDETVCQKYGYDTTTIAALFIPNTYDIYWNVSVEKLLDRMQKENKAFWNAERTRKAQAMKLTPVEVTTLASIVDEETANNGEKPMVAGMYYNRLMLRNAEYPEGMPLQADPTIKFAWKRFDLKRIYNNLLYIKSPYNTYRNPGLPPGPIRIPSIAGIDAVLNHVQHDYLYMCAKEDFSGTHNFARNYNEHLQNAKRYSDALNDRGIK</sequence>
<dbReference type="EMBL" id="QRNO01000050">
    <property type="protein sequence ID" value="RHK48985.1"/>
    <property type="molecule type" value="Genomic_DNA"/>
</dbReference>
<feature type="site" description="Important for catalytic activity" evidence="7">
    <location>
        <position position="219"/>
    </location>
</feature>
<dbReference type="GO" id="GO:0009252">
    <property type="term" value="P:peptidoglycan biosynthetic process"/>
    <property type="evidence" value="ECO:0007669"/>
    <property type="project" value="UniProtKB-UniRule"/>
</dbReference>
<dbReference type="PANTHER" id="PTHR30518:SF2">
    <property type="entry name" value="ENDOLYTIC MUREIN TRANSGLYCOSYLASE"/>
    <property type="match status" value="1"/>
</dbReference>